<dbReference type="Gene3D" id="3.40.50.720">
    <property type="entry name" value="NAD(P)-binding Rossmann-like Domain"/>
    <property type="match status" value="2"/>
</dbReference>
<dbReference type="Pfam" id="PF02826">
    <property type="entry name" value="2-Hacid_dh_C"/>
    <property type="match status" value="1"/>
</dbReference>
<name>A0A4S4NBT8_9RHOB</name>
<keyword evidence="1" id="KW-0560">Oxidoreductase</keyword>
<proteinExistence type="predicted"/>
<evidence type="ECO:0000313" key="5">
    <source>
        <dbReference type="Proteomes" id="UP000306602"/>
    </source>
</evidence>
<dbReference type="PANTHER" id="PTHR43333">
    <property type="entry name" value="2-HACID_DH_C DOMAIN-CONTAINING PROTEIN"/>
    <property type="match status" value="1"/>
</dbReference>
<feature type="domain" description="D-isomer specific 2-hydroxyacid dehydrogenase NAD-binding" evidence="3">
    <location>
        <begin position="116"/>
        <end position="286"/>
    </location>
</feature>
<keyword evidence="2" id="KW-0520">NAD</keyword>
<gene>
    <name evidence="4" type="ORF">E4Z66_08040</name>
</gene>
<dbReference type="PROSITE" id="PS00671">
    <property type="entry name" value="D_2_HYDROXYACID_DH_3"/>
    <property type="match status" value="1"/>
</dbReference>
<dbReference type="InterPro" id="IPR036291">
    <property type="entry name" value="NAD(P)-bd_dom_sf"/>
</dbReference>
<dbReference type="SUPFAM" id="SSF51735">
    <property type="entry name" value="NAD(P)-binding Rossmann-fold domains"/>
    <property type="match status" value="1"/>
</dbReference>
<evidence type="ECO:0000259" key="3">
    <source>
        <dbReference type="Pfam" id="PF02826"/>
    </source>
</evidence>
<dbReference type="CDD" id="cd05300">
    <property type="entry name" value="2-Hacid_dh_1"/>
    <property type="match status" value="1"/>
</dbReference>
<organism evidence="4 5">
    <name type="scientific">Aliishimia ponticola</name>
    <dbReference type="NCBI Taxonomy" id="2499833"/>
    <lineage>
        <taxon>Bacteria</taxon>
        <taxon>Pseudomonadati</taxon>
        <taxon>Pseudomonadota</taxon>
        <taxon>Alphaproteobacteria</taxon>
        <taxon>Rhodobacterales</taxon>
        <taxon>Paracoccaceae</taxon>
        <taxon>Aliishimia</taxon>
    </lineage>
</organism>
<dbReference type="OrthoDB" id="7374922at2"/>
<dbReference type="EMBL" id="SRKY01000002">
    <property type="protein sequence ID" value="THH36884.1"/>
    <property type="molecule type" value="Genomic_DNA"/>
</dbReference>
<keyword evidence="5" id="KW-1185">Reference proteome</keyword>
<protein>
    <submittedName>
        <fullName evidence="4">D-2-hydroxyacid dehydrogenase</fullName>
    </submittedName>
</protein>
<sequence>MRPMTRILIHTDAPQRHIASLSESFPDVQIEGCQRNSDLPGKLEKFRPDILFTVNITSDAPFPRAAILASETLDWVAVAGSGTDHIAPWDADKLTVTNAAGVAAGVMSEFALAAFLHFNLDIPGIMADQSARHWESKRKVRSVDGKTLLVVGLGHTGRMVAERAKALGMTVIGTRANPRKTPFCDEVHAAANLPQLWHRADFIAICTPGLPSTRGLVDSTALSLMKPDAVLVNLSRGGVVDETALRAALTEGRLRGAAMDVFETEPLPADNPIWDAPRLLISPHCSAVHDGWENAAVRLFSANLARRLAGEPLENIVDPKRGY</sequence>
<reference evidence="4 5" key="1">
    <citation type="submission" date="2019-04" db="EMBL/GenBank/DDBJ databases">
        <title>Shimia ponticola sp. nov., isolated from seawater.</title>
        <authorList>
            <person name="Kim Y.-O."/>
            <person name="Yoon J.-H."/>
        </authorList>
    </citation>
    <scope>NUCLEOTIDE SEQUENCE [LARGE SCALE GENOMIC DNA]</scope>
    <source>
        <strain evidence="4 5">MYP11</strain>
    </source>
</reference>
<dbReference type="GO" id="GO:0016616">
    <property type="term" value="F:oxidoreductase activity, acting on the CH-OH group of donors, NAD or NADP as acceptor"/>
    <property type="evidence" value="ECO:0007669"/>
    <property type="project" value="UniProtKB-ARBA"/>
</dbReference>
<dbReference type="InterPro" id="IPR006140">
    <property type="entry name" value="D-isomer_DH_NAD-bd"/>
</dbReference>
<evidence type="ECO:0000313" key="4">
    <source>
        <dbReference type="EMBL" id="THH36884.1"/>
    </source>
</evidence>
<dbReference type="PANTHER" id="PTHR43333:SF1">
    <property type="entry name" value="D-ISOMER SPECIFIC 2-HYDROXYACID DEHYDROGENASE NAD-BINDING DOMAIN-CONTAINING PROTEIN"/>
    <property type="match status" value="1"/>
</dbReference>
<comment type="caution">
    <text evidence="4">The sequence shown here is derived from an EMBL/GenBank/DDBJ whole genome shotgun (WGS) entry which is preliminary data.</text>
</comment>
<evidence type="ECO:0000256" key="1">
    <source>
        <dbReference type="ARBA" id="ARBA00023002"/>
    </source>
</evidence>
<accession>A0A4S4NBT8</accession>
<dbReference type="GO" id="GO:0051287">
    <property type="term" value="F:NAD binding"/>
    <property type="evidence" value="ECO:0007669"/>
    <property type="project" value="InterPro"/>
</dbReference>
<evidence type="ECO:0000256" key="2">
    <source>
        <dbReference type="ARBA" id="ARBA00023027"/>
    </source>
</evidence>
<dbReference type="InterPro" id="IPR029753">
    <property type="entry name" value="D-isomer_DH_CS"/>
</dbReference>
<dbReference type="Proteomes" id="UP000306602">
    <property type="component" value="Unassembled WGS sequence"/>
</dbReference>
<dbReference type="AlphaFoldDB" id="A0A4S4NBT8"/>